<comment type="caution">
    <text evidence="6">The sequence shown here is derived from an EMBL/GenBank/DDBJ whole genome shotgun (WGS) entry which is preliminary data.</text>
</comment>
<dbReference type="InterPro" id="IPR003594">
    <property type="entry name" value="HATPase_dom"/>
</dbReference>
<reference evidence="6 7" key="1">
    <citation type="submission" date="2019-10" db="EMBL/GenBank/DDBJ databases">
        <title>Two novel species isolated from a subtropical stream in China.</title>
        <authorList>
            <person name="Lu H."/>
        </authorList>
    </citation>
    <scope>NUCLEOTIDE SEQUENCE [LARGE SCALE GENOMIC DNA]</scope>
    <source>
        <strain evidence="6 7">FT29W</strain>
    </source>
</reference>
<keyword evidence="2 6" id="KW-0418">Kinase</keyword>
<evidence type="ECO:0000259" key="5">
    <source>
        <dbReference type="SMART" id="SM00387"/>
    </source>
</evidence>
<dbReference type="InterPro" id="IPR050482">
    <property type="entry name" value="Sensor_HK_TwoCompSys"/>
</dbReference>
<dbReference type="PANTHER" id="PTHR24421:SF63">
    <property type="entry name" value="SENSOR HISTIDINE KINASE DESK"/>
    <property type="match status" value="1"/>
</dbReference>
<evidence type="ECO:0000256" key="1">
    <source>
        <dbReference type="ARBA" id="ARBA00022679"/>
    </source>
</evidence>
<feature type="domain" description="Histidine kinase/HSP90-like ATPase" evidence="5">
    <location>
        <begin position="280"/>
        <end position="371"/>
    </location>
</feature>
<dbReference type="GO" id="GO:0000155">
    <property type="term" value="F:phosphorelay sensor kinase activity"/>
    <property type="evidence" value="ECO:0007669"/>
    <property type="project" value="InterPro"/>
</dbReference>
<feature type="transmembrane region" description="Helical" evidence="4">
    <location>
        <begin position="75"/>
        <end position="94"/>
    </location>
</feature>
<dbReference type="SMART" id="SM00387">
    <property type="entry name" value="HATPase_c"/>
    <property type="match status" value="1"/>
</dbReference>
<dbReference type="InterPro" id="IPR011712">
    <property type="entry name" value="Sig_transdc_His_kin_sub3_dim/P"/>
</dbReference>
<evidence type="ECO:0000256" key="3">
    <source>
        <dbReference type="ARBA" id="ARBA00023012"/>
    </source>
</evidence>
<keyword evidence="7" id="KW-1185">Reference proteome</keyword>
<dbReference type="GO" id="GO:0016020">
    <property type="term" value="C:membrane"/>
    <property type="evidence" value="ECO:0007669"/>
    <property type="project" value="InterPro"/>
</dbReference>
<keyword evidence="3" id="KW-0902">Two-component regulatory system</keyword>
<gene>
    <name evidence="6" type="ORF">GEV02_19650</name>
</gene>
<keyword evidence="4" id="KW-0472">Membrane</keyword>
<evidence type="ECO:0000313" key="7">
    <source>
        <dbReference type="Proteomes" id="UP000440498"/>
    </source>
</evidence>
<accession>A0A6A7N625</accession>
<keyword evidence="4" id="KW-1133">Transmembrane helix</keyword>
<dbReference type="InterPro" id="IPR036890">
    <property type="entry name" value="HATPase_C_sf"/>
</dbReference>
<feature type="transmembrane region" description="Helical" evidence="4">
    <location>
        <begin position="115"/>
        <end position="134"/>
    </location>
</feature>
<proteinExistence type="predicted"/>
<dbReference type="SUPFAM" id="SSF55874">
    <property type="entry name" value="ATPase domain of HSP90 chaperone/DNA topoisomerase II/histidine kinase"/>
    <property type="match status" value="1"/>
</dbReference>
<dbReference type="PANTHER" id="PTHR24421">
    <property type="entry name" value="NITRATE/NITRITE SENSOR PROTEIN NARX-RELATED"/>
    <property type="match status" value="1"/>
</dbReference>
<dbReference type="CDD" id="cd16917">
    <property type="entry name" value="HATPase_UhpB-NarQ-NarX-like"/>
    <property type="match status" value="1"/>
</dbReference>
<dbReference type="Pfam" id="PF02518">
    <property type="entry name" value="HATPase_c"/>
    <property type="match status" value="1"/>
</dbReference>
<dbReference type="Gene3D" id="1.20.5.1930">
    <property type="match status" value="1"/>
</dbReference>
<keyword evidence="4" id="KW-0812">Transmembrane</keyword>
<dbReference type="Proteomes" id="UP000440498">
    <property type="component" value="Unassembled WGS sequence"/>
</dbReference>
<dbReference type="AlphaFoldDB" id="A0A6A7N625"/>
<dbReference type="EMBL" id="WHUG01000008">
    <property type="protein sequence ID" value="MQA40371.1"/>
    <property type="molecule type" value="Genomic_DNA"/>
</dbReference>
<dbReference type="GO" id="GO:0046983">
    <property type="term" value="F:protein dimerization activity"/>
    <property type="evidence" value="ECO:0007669"/>
    <property type="project" value="InterPro"/>
</dbReference>
<name>A0A6A7N625_9BURK</name>
<organism evidence="6 7">
    <name type="scientific">Rugamonas aquatica</name>
    <dbReference type="NCBI Taxonomy" id="2743357"/>
    <lineage>
        <taxon>Bacteria</taxon>
        <taxon>Pseudomonadati</taxon>
        <taxon>Pseudomonadota</taxon>
        <taxon>Betaproteobacteria</taxon>
        <taxon>Burkholderiales</taxon>
        <taxon>Oxalobacteraceae</taxon>
        <taxon>Telluria group</taxon>
        <taxon>Rugamonas</taxon>
    </lineage>
</organism>
<keyword evidence="1" id="KW-0808">Transferase</keyword>
<evidence type="ECO:0000256" key="4">
    <source>
        <dbReference type="SAM" id="Phobius"/>
    </source>
</evidence>
<protein>
    <submittedName>
        <fullName evidence="6">Sensor histidine kinase</fullName>
    </submittedName>
</protein>
<sequence length="373" mass="40724">MNVGIQHSLAATLRGPWVPPALGKAPYMWTLSLMFMLWKYAYVRPGALELALLALTLLVFFPVYFNSFWHSNLKAMPQLLVVLMLGVLWAPYNPGASNFFIFAAAMCARIERRRYAYLGIALVLLCACLITPYVSLKINFLVPVLIVGAPVGVAAIVEESLRRSRLQLMHKQEEVAHIARIAERERISRDLHDLLGHTLSMITLKAELAGKLLERDPQACRSEIRDIEQTARQALSEVRSAVTGIRQTGFSHELATARASLAAASVGLTEDVEPCALPATLESVLSLALREAVTNILRHAGASHCEVRMSLESGMVVLRVRDNGRALPDGGAIEHGNGLRGMRERVAALGGRLALRVDRGVALELSLPMGGVA</sequence>
<evidence type="ECO:0000256" key="2">
    <source>
        <dbReference type="ARBA" id="ARBA00022777"/>
    </source>
</evidence>
<dbReference type="Gene3D" id="3.30.565.10">
    <property type="entry name" value="Histidine kinase-like ATPase, C-terminal domain"/>
    <property type="match status" value="1"/>
</dbReference>
<feature type="transmembrane region" description="Helical" evidence="4">
    <location>
        <begin position="140"/>
        <end position="161"/>
    </location>
</feature>
<feature type="transmembrane region" description="Helical" evidence="4">
    <location>
        <begin position="50"/>
        <end position="69"/>
    </location>
</feature>
<evidence type="ECO:0000313" key="6">
    <source>
        <dbReference type="EMBL" id="MQA40371.1"/>
    </source>
</evidence>
<dbReference type="Pfam" id="PF07730">
    <property type="entry name" value="HisKA_3"/>
    <property type="match status" value="1"/>
</dbReference>